<accession>A0A1H8PK36</accession>
<evidence type="ECO:0000256" key="3">
    <source>
        <dbReference type="ARBA" id="ARBA00022448"/>
    </source>
</evidence>
<feature type="transmembrane region" description="Helical" evidence="11">
    <location>
        <begin position="116"/>
        <end position="134"/>
    </location>
</feature>
<feature type="transmembrane region" description="Helical" evidence="11">
    <location>
        <begin position="511"/>
        <end position="529"/>
    </location>
</feature>
<keyword evidence="9" id="KW-0406">Ion transport</keyword>
<dbReference type="GO" id="GO:0006814">
    <property type="term" value="P:sodium ion transport"/>
    <property type="evidence" value="ECO:0007669"/>
    <property type="project" value="UniProtKB-KW"/>
</dbReference>
<dbReference type="EMBL" id="FODE01000101">
    <property type="protein sequence ID" value="SEO42275.1"/>
    <property type="molecule type" value="Genomic_DNA"/>
</dbReference>
<organism evidence="12 13">
    <name type="scientific">Paracoccus alcaliphilus</name>
    <dbReference type="NCBI Taxonomy" id="34002"/>
    <lineage>
        <taxon>Bacteria</taxon>
        <taxon>Pseudomonadati</taxon>
        <taxon>Pseudomonadota</taxon>
        <taxon>Alphaproteobacteria</taxon>
        <taxon>Rhodobacterales</taxon>
        <taxon>Paracoccaceae</taxon>
        <taxon>Paracoccus</taxon>
    </lineage>
</organism>
<keyword evidence="4" id="KW-1003">Cell membrane</keyword>
<dbReference type="Gene3D" id="1.20.1730.10">
    <property type="entry name" value="Sodium/glucose cotransporter"/>
    <property type="match status" value="1"/>
</dbReference>
<dbReference type="Pfam" id="PF00474">
    <property type="entry name" value="SSF"/>
    <property type="match status" value="2"/>
</dbReference>
<keyword evidence="6" id="KW-0769">Symport</keyword>
<dbReference type="PROSITE" id="PS50283">
    <property type="entry name" value="NA_SOLUT_SYMP_3"/>
    <property type="match status" value="1"/>
</dbReference>
<dbReference type="InterPro" id="IPR038377">
    <property type="entry name" value="Na/Glc_symporter_sf"/>
</dbReference>
<dbReference type="AlphaFoldDB" id="A0A1H8PK36"/>
<dbReference type="RefSeq" id="WP_090618090.1">
    <property type="nucleotide sequence ID" value="NZ_CP067124.1"/>
</dbReference>
<keyword evidence="8 11" id="KW-0472">Membrane</keyword>
<evidence type="ECO:0000256" key="4">
    <source>
        <dbReference type="ARBA" id="ARBA00022475"/>
    </source>
</evidence>
<dbReference type="Proteomes" id="UP000199054">
    <property type="component" value="Unassembled WGS sequence"/>
</dbReference>
<feature type="transmembrane region" description="Helical" evidence="11">
    <location>
        <begin position="407"/>
        <end position="435"/>
    </location>
</feature>
<evidence type="ECO:0000256" key="11">
    <source>
        <dbReference type="SAM" id="Phobius"/>
    </source>
</evidence>
<feature type="transmembrane region" description="Helical" evidence="11">
    <location>
        <begin position="46"/>
        <end position="71"/>
    </location>
</feature>
<evidence type="ECO:0000256" key="2">
    <source>
        <dbReference type="ARBA" id="ARBA00006434"/>
    </source>
</evidence>
<feature type="transmembrane region" description="Helical" evidence="11">
    <location>
        <begin position="154"/>
        <end position="171"/>
    </location>
</feature>
<keyword evidence="13" id="KW-1185">Reference proteome</keyword>
<feature type="transmembrane region" description="Helical" evidence="11">
    <location>
        <begin position="183"/>
        <end position="205"/>
    </location>
</feature>
<dbReference type="InterPro" id="IPR001734">
    <property type="entry name" value="Na/solute_symporter"/>
</dbReference>
<evidence type="ECO:0000256" key="7">
    <source>
        <dbReference type="ARBA" id="ARBA00022989"/>
    </source>
</evidence>
<evidence type="ECO:0000313" key="12">
    <source>
        <dbReference type="EMBL" id="SEO42275.1"/>
    </source>
</evidence>
<evidence type="ECO:0000256" key="6">
    <source>
        <dbReference type="ARBA" id="ARBA00022847"/>
    </source>
</evidence>
<evidence type="ECO:0000313" key="13">
    <source>
        <dbReference type="Proteomes" id="UP000199054"/>
    </source>
</evidence>
<dbReference type="STRING" id="34002.SAMN04489859_11015"/>
<feature type="transmembrane region" description="Helical" evidence="11">
    <location>
        <begin position="247"/>
        <end position="269"/>
    </location>
</feature>
<dbReference type="InterPro" id="IPR018212">
    <property type="entry name" value="Na/solute_symporter_CS"/>
</dbReference>
<dbReference type="InterPro" id="IPR019899">
    <property type="entry name" value="Na/solute_symporter_VC_2705"/>
</dbReference>
<gene>
    <name evidence="12" type="ORF">SAMN04489859_11015</name>
</gene>
<keyword evidence="7 11" id="KW-1133">Transmembrane helix</keyword>
<comment type="similarity">
    <text evidence="2 10">Belongs to the sodium:solute symporter (SSF) (TC 2.A.21) family.</text>
</comment>
<dbReference type="CDD" id="cd11480">
    <property type="entry name" value="SLC5sbd_u4"/>
    <property type="match status" value="1"/>
</dbReference>
<feature type="transmembrane region" description="Helical" evidence="11">
    <location>
        <begin position="6"/>
        <end position="25"/>
    </location>
</feature>
<keyword evidence="9" id="KW-0915">Sodium</keyword>
<name>A0A1H8PK36_9RHOB</name>
<dbReference type="NCBIfam" id="TIGR03648">
    <property type="entry name" value="Na_symport_lg"/>
    <property type="match status" value="1"/>
</dbReference>
<sequence>MSQFTLNLIVIGLSFALYIGIAIWARAGSTAEFYAANRGVGPVMNGMATAADWMSAASFISMAGLIAFTGYDNSTYLMGWTGGYVLLALLLAPYLRKFGKFTVPQFIGDRYYSQTARIIGVICLLIISITYVIGQMTGVGVTFSRYLEVSNSTGLWIGAALVFSYAVLGGMKGITYTQVAQYIVLIIAYTIPAVFIAIQLTGHVLPQTGMFSDHSASGVKFLTKLDQVVTDLGFRSYTGHHGSTLNMFLFTMALMIGTAGLPHVIIRFFTVPKVSDARKSAGWALVFIALLYTVAPAVGSMSRFNLTATMWPGAETGETFSQPAVSLESIENDPDLQWMRNWQVTGLLQWEDKNGDGLIQYYDEAGAADAPIAAIIEEQGLVGNELTRVSDDIMVLANPEIANLPGWVIAIVAAGGLAAALSTAAGLLLAISGAVSHDLIKGAINPGISEKNELLAARISMGISILVATILGLNPPGFAAQTVALAFGLAASSIFPVLMMGIFSSRVNKHGAIWGMIAGVVSTTVYIFLYKGWFFVAGTNMLPDTPDAWLFGIAPASFGTIGALINFAVAFTVSNATKEPPAEVRELVESIRVPRGAGGAVSH</sequence>
<dbReference type="GO" id="GO:0015293">
    <property type="term" value="F:symporter activity"/>
    <property type="evidence" value="ECO:0007669"/>
    <property type="project" value="UniProtKB-KW"/>
</dbReference>
<dbReference type="PROSITE" id="PS00457">
    <property type="entry name" value="NA_SOLUT_SYMP_2"/>
    <property type="match status" value="1"/>
</dbReference>
<dbReference type="PANTHER" id="PTHR48086:SF5">
    <property type="entry name" value="NA(+):SOLUTE SYMPORTER (SSF FAMILY)"/>
    <property type="match status" value="1"/>
</dbReference>
<feature type="transmembrane region" description="Helical" evidence="11">
    <location>
        <begin position="281"/>
        <end position="301"/>
    </location>
</feature>
<protein>
    <submittedName>
        <fullName evidence="12">Cation/acetate symporter</fullName>
    </submittedName>
</protein>
<evidence type="ECO:0000256" key="5">
    <source>
        <dbReference type="ARBA" id="ARBA00022692"/>
    </source>
</evidence>
<keyword evidence="3" id="KW-0813">Transport</keyword>
<dbReference type="PANTHER" id="PTHR48086">
    <property type="entry name" value="SODIUM/PROLINE SYMPORTER-RELATED"/>
    <property type="match status" value="1"/>
</dbReference>
<reference evidence="12 13" key="1">
    <citation type="submission" date="2016-10" db="EMBL/GenBank/DDBJ databases">
        <authorList>
            <person name="de Groot N.N."/>
        </authorList>
    </citation>
    <scope>NUCLEOTIDE SEQUENCE [LARGE SCALE GENOMIC DNA]</scope>
    <source>
        <strain evidence="12 13">DSM 8512</strain>
    </source>
</reference>
<proteinExistence type="inferred from homology"/>
<evidence type="ECO:0000256" key="9">
    <source>
        <dbReference type="ARBA" id="ARBA00023201"/>
    </source>
</evidence>
<dbReference type="InterPro" id="IPR050277">
    <property type="entry name" value="Sodium:Solute_Symporter"/>
</dbReference>
<comment type="subcellular location">
    <subcellularLocation>
        <location evidence="1">Membrane</location>
        <topology evidence="1">Multi-pass membrane protein</topology>
    </subcellularLocation>
</comment>
<evidence type="ECO:0000256" key="1">
    <source>
        <dbReference type="ARBA" id="ARBA00004141"/>
    </source>
</evidence>
<feature type="transmembrane region" description="Helical" evidence="11">
    <location>
        <begin position="479"/>
        <end position="499"/>
    </location>
</feature>
<feature type="transmembrane region" description="Helical" evidence="11">
    <location>
        <begin position="77"/>
        <end position="95"/>
    </location>
</feature>
<evidence type="ECO:0000256" key="10">
    <source>
        <dbReference type="RuleBase" id="RU362091"/>
    </source>
</evidence>
<dbReference type="OrthoDB" id="9764416at2"/>
<keyword evidence="5 11" id="KW-0812">Transmembrane</keyword>
<dbReference type="GO" id="GO:0005886">
    <property type="term" value="C:plasma membrane"/>
    <property type="evidence" value="ECO:0007669"/>
    <property type="project" value="TreeGrafter"/>
</dbReference>
<dbReference type="GO" id="GO:0046942">
    <property type="term" value="P:carboxylic acid transport"/>
    <property type="evidence" value="ECO:0007669"/>
    <property type="project" value="UniProtKB-ARBA"/>
</dbReference>
<evidence type="ECO:0000256" key="8">
    <source>
        <dbReference type="ARBA" id="ARBA00023136"/>
    </source>
</evidence>
<feature type="transmembrane region" description="Helical" evidence="11">
    <location>
        <begin position="549"/>
        <end position="571"/>
    </location>
</feature>
<feature type="transmembrane region" description="Helical" evidence="11">
    <location>
        <begin position="455"/>
        <end position="473"/>
    </location>
</feature>
<keyword evidence="9" id="KW-0739">Sodium transport</keyword>